<dbReference type="Gene3D" id="3.20.20.80">
    <property type="entry name" value="Glycosidases"/>
    <property type="match status" value="1"/>
</dbReference>
<evidence type="ECO:0000256" key="1">
    <source>
        <dbReference type="ARBA" id="ARBA00010838"/>
    </source>
</evidence>
<dbReference type="AlphaFoldDB" id="A0A3G1T1E9"/>
<dbReference type="GO" id="GO:0005975">
    <property type="term" value="P:carbohydrate metabolic process"/>
    <property type="evidence" value="ECO:0007669"/>
    <property type="project" value="InterPro"/>
</dbReference>
<dbReference type="InterPro" id="IPR001360">
    <property type="entry name" value="Glyco_hydro_1"/>
</dbReference>
<evidence type="ECO:0000256" key="6">
    <source>
        <dbReference type="RuleBase" id="RU003690"/>
    </source>
</evidence>
<dbReference type="PANTHER" id="PTHR10353">
    <property type="entry name" value="GLYCOSYL HYDROLASE"/>
    <property type="match status" value="1"/>
</dbReference>
<gene>
    <name evidence="8" type="primary">Myr-1</name>
</gene>
<evidence type="ECO:0000256" key="4">
    <source>
        <dbReference type="ARBA" id="ARBA00023180"/>
    </source>
</evidence>
<dbReference type="PANTHER" id="PTHR10353:SF36">
    <property type="entry name" value="LP05116P"/>
    <property type="match status" value="1"/>
</dbReference>
<feature type="chain" id="PRO_5018282300" evidence="7">
    <location>
        <begin position="19"/>
        <end position="500"/>
    </location>
</feature>
<dbReference type="Pfam" id="PF00232">
    <property type="entry name" value="Glyco_hydro_1"/>
    <property type="match status" value="1"/>
</dbReference>
<feature type="signal peptide" evidence="7">
    <location>
        <begin position="1"/>
        <end position="18"/>
    </location>
</feature>
<dbReference type="EMBL" id="MG992371">
    <property type="protein sequence ID" value="AXY94809.1"/>
    <property type="molecule type" value="mRNA"/>
</dbReference>
<dbReference type="PRINTS" id="PR00131">
    <property type="entry name" value="GLHYDRLASE1"/>
</dbReference>
<keyword evidence="4" id="KW-0325">Glycoprotein</keyword>
<keyword evidence="7" id="KW-0732">Signal</keyword>
<evidence type="ECO:0000313" key="8">
    <source>
        <dbReference type="EMBL" id="AXY94809.1"/>
    </source>
</evidence>
<proteinExistence type="evidence at transcript level"/>
<evidence type="ECO:0000256" key="3">
    <source>
        <dbReference type="ARBA" id="ARBA00022801"/>
    </source>
</evidence>
<dbReference type="FunFam" id="3.20.20.80:FF:000013">
    <property type="entry name" value="lactase-phlorizin hydrolase"/>
    <property type="match status" value="1"/>
</dbReference>
<name>A0A3G1T1E9_GALME</name>
<dbReference type="PROSITE" id="PS00653">
    <property type="entry name" value="GLYCOSYL_HYDROL_F1_2"/>
    <property type="match status" value="1"/>
</dbReference>
<organism evidence="8">
    <name type="scientific">Galleria mellonella</name>
    <name type="common">Greater wax moth</name>
    <dbReference type="NCBI Taxonomy" id="7137"/>
    <lineage>
        <taxon>Eukaryota</taxon>
        <taxon>Metazoa</taxon>
        <taxon>Ecdysozoa</taxon>
        <taxon>Arthropoda</taxon>
        <taxon>Hexapoda</taxon>
        <taxon>Insecta</taxon>
        <taxon>Pterygota</taxon>
        <taxon>Neoptera</taxon>
        <taxon>Endopterygota</taxon>
        <taxon>Lepidoptera</taxon>
        <taxon>Glossata</taxon>
        <taxon>Ditrysia</taxon>
        <taxon>Pyraloidea</taxon>
        <taxon>Pyralidae</taxon>
        <taxon>Galleriinae</taxon>
        <taxon>Galleria</taxon>
    </lineage>
</organism>
<keyword evidence="5" id="KW-0326">Glycosidase</keyword>
<comment type="similarity">
    <text evidence="1 6">Belongs to the glycosyl hydrolase 1 family.</text>
</comment>
<evidence type="ECO:0000256" key="7">
    <source>
        <dbReference type="SAM" id="SignalP"/>
    </source>
</evidence>
<evidence type="ECO:0000256" key="2">
    <source>
        <dbReference type="ARBA" id="ARBA00011738"/>
    </source>
</evidence>
<dbReference type="InterPro" id="IPR033132">
    <property type="entry name" value="GH_1_N_CS"/>
</dbReference>
<dbReference type="GO" id="GO:0008422">
    <property type="term" value="F:beta-glucosidase activity"/>
    <property type="evidence" value="ECO:0007669"/>
    <property type="project" value="TreeGrafter"/>
</dbReference>
<sequence>MAYLKLVLVVSITELVRADPSLKFPPGFKFGTATSAYQIEGAWNVSDKGESVWDRFTHARSDVIHNGHTGDVACDSYYQWKKDVQIAAELGLHHYRFSISWTRLLPSGISNYVSEDGKKYYSDLIDGLLEKGIEPMVTIFHWDLPQRLQDLGGWTNPLISDWFADYARIVYSLYADRVKFWITINEPLIFCDFAYNSGKMAPGTIDPYVATYLCSKHVLLAHAKAWRIYDEEFKPRFHGKVSIANQLIWYEEISPADKETVEFLNQLSTGIYSHPIYSEKGGWPPGIEEIIAEKSKKEGYPRSRLPAFSNEEINLIRGTYDFYALNYYTSRVVRPLKDGEIAGPWPIFGSLEFGIATDTLPEWGKSQIDVFVTFPAGLRHMMSWLKNNYGDIQIFITENGYPNGEEKELHDIDRIQFIHDHLEQVLLSIHEDNIDVIGYTVWSLMDNLEWFEGYSVKFGLYKVDFEDPQRSRSPRKSAEYYRKVIVNHALVPVKYLYDEL</sequence>
<protein>
    <submittedName>
        <fullName evidence="8">Myrosinase 1-like</fullName>
    </submittedName>
</protein>
<reference evidence="8" key="1">
    <citation type="journal article" date="2018" name="Insect Biochem. Mol. Biol.">
        <title>The expansion of genes encoding soluble silk components in the greater wax moth, Galleria mellonella.</title>
        <authorList>
            <person name="Kludkiewicz B."/>
            <person name="Kucerova L."/>
            <person name="Konikova T."/>
            <person name="Strnad H."/>
            <person name="Hradilova M."/>
            <person name="Zaloudikova A."/>
            <person name="Sehadova H."/>
            <person name="Konik P."/>
            <person name="Sehnal F."/>
            <person name="Zurovec M."/>
        </authorList>
    </citation>
    <scope>NUCLEOTIDE SEQUENCE</scope>
    <source>
        <tissue evidence="8">Larval silk glands</tissue>
    </source>
</reference>
<evidence type="ECO:0000256" key="5">
    <source>
        <dbReference type="ARBA" id="ARBA00023295"/>
    </source>
</evidence>
<dbReference type="SUPFAM" id="SSF51445">
    <property type="entry name" value="(Trans)glycosidases"/>
    <property type="match status" value="1"/>
</dbReference>
<accession>A0A3G1T1E9</accession>
<keyword evidence="3" id="KW-0378">Hydrolase</keyword>
<comment type="subunit">
    <text evidence="2">Homodimer.</text>
</comment>
<dbReference type="InterPro" id="IPR017853">
    <property type="entry name" value="GH"/>
</dbReference>